<comment type="caution">
    <text evidence="1">The sequence shown here is derived from an EMBL/GenBank/DDBJ whole genome shotgun (WGS) entry which is preliminary data.</text>
</comment>
<evidence type="ECO:0000313" key="2">
    <source>
        <dbReference type="Proteomes" id="UP001460202"/>
    </source>
</evidence>
<sequence length="85" mass="9790">MAFIFDDVFWFGMQINCNSRSIFVDRISKIYDFRVPFSRIVPPGAGGICNSRGVSGRFRIDRACFASVLPYYCRIIKEVTAIWQP</sequence>
<proteinExistence type="predicted"/>
<gene>
    <name evidence="1" type="ORF">WMO46_11520</name>
</gene>
<protein>
    <submittedName>
        <fullName evidence="1">Uncharacterized protein</fullName>
    </submittedName>
</protein>
<name>A0ABV1GYU0_9BACT</name>
<evidence type="ECO:0000313" key="1">
    <source>
        <dbReference type="EMBL" id="MEQ2545571.1"/>
    </source>
</evidence>
<dbReference type="RefSeq" id="WP_129651800.1">
    <property type="nucleotide sequence ID" value="NZ_JBBMFL010000014.1"/>
</dbReference>
<dbReference type="GeneID" id="78180637"/>
<accession>A0ABV1GYU0</accession>
<keyword evidence="2" id="KW-1185">Reference proteome</keyword>
<reference evidence="1 2" key="1">
    <citation type="submission" date="2024-03" db="EMBL/GenBank/DDBJ databases">
        <title>Human intestinal bacterial collection.</title>
        <authorList>
            <person name="Pauvert C."/>
            <person name="Hitch T.C.A."/>
            <person name="Clavel T."/>
        </authorList>
    </citation>
    <scope>NUCLEOTIDE SEQUENCE [LARGE SCALE GENOMIC DNA]</scope>
    <source>
        <strain evidence="1 2">CLA-KB-H122</strain>
    </source>
</reference>
<dbReference type="EMBL" id="JBBMFL010000014">
    <property type="protein sequence ID" value="MEQ2545571.1"/>
    <property type="molecule type" value="Genomic_DNA"/>
</dbReference>
<dbReference type="Proteomes" id="UP001460202">
    <property type="component" value="Unassembled WGS sequence"/>
</dbReference>
<organism evidence="1 2">
    <name type="scientific">Alistipes intestinihominis</name>
    <dbReference type="NCBI Taxonomy" id="3133172"/>
    <lineage>
        <taxon>Bacteria</taxon>
        <taxon>Pseudomonadati</taxon>
        <taxon>Bacteroidota</taxon>
        <taxon>Bacteroidia</taxon>
        <taxon>Bacteroidales</taxon>
        <taxon>Rikenellaceae</taxon>
        <taxon>Alistipes</taxon>
    </lineage>
</organism>